<dbReference type="Pfam" id="PF13177">
    <property type="entry name" value="DNA_pol3_delta2"/>
    <property type="match status" value="1"/>
</dbReference>
<dbReference type="RefSeq" id="WP_113957264.1">
    <property type="nucleotide sequence ID" value="NZ_QNRR01000002.1"/>
</dbReference>
<dbReference type="EMBL" id="QNRR01000002">
    <property type="protein sequence ID" value="RBP45686.1"/>
    <property type="molecule type" value="Genomic_DNA"/>
</dbReference>
<dbReference type="SUPFAM" id="SSF52540">
    <property type="entry name" value="P-loop containing nucleoside triphosphate hydrolases"/>
    <property type="match status" value="1"/>
</dbReference>
<dbReference type="AlphaFoldDB" id="A0A366HQB1"/>
<protein>
    <submittedName>
        <fullName evidence="1">DNA polymerase-3 subunit delta</fullName>
    </submittedName>
</protein>
<keyword evidence="2" id="KW-1185">Reference proteome</keyword>
<gene>
    <name evidence="1" type="ORF">DES53_10268</name>
</gene>
<dbReference type="PANTHER" id="PTHR11669:SF8">
    <property type="entry name" value="DNA POLYMERASE III SUBUNIT DELTA"/>
    <property type="match status" value="1"/>
</dbReference>
<dbReference type="OrthoDB" id="9811073at2"/>
<dbReference type="PANTHER" id="PTHR11669">
    <property type="entry name" value="REPLICATION FACTOR C / DNA POLYMERASE III GAMMA-TAU SUBUNIT"/>
    <property type="match status" value="1"/>
</dbReference>
<proteinExistence type="predicted"/>
<dbReference type="Gene3D" id="3.40.50.300">
    <property type="entry name" value="P-loop containing nucleotide triphosphate hydrolases"/>
    <property type="match status" value="1"/>
</dbReference>
<accession>A0A366HQB1</accession>
<reference evidence="1 2" key="1">
    <citation type="submission" date="2018-06" db="EMBL/GenBank/DDBJ databases">
        <title>Genomic Encyclopedia of Type Strains, Phase IV (KMG-IV): sequencing the most valuable type-strain genomes for metagenomic binning, comparative biology and taxonomic classification.</title>
        <authorList>
            <person name="Goeker M."/>
        </authorList>
    </citation>
    <scope>NUCLEOTIDE SEQUENCE [LARGE SCALE GENOMIC DNA]</scope>
    <source>
        <strain evidence="1 2">DSM 25532</strain>
    </source>
</reference>
<organism evidence="1 2">
    <name type="scientific">Roseimicrobium gellanilyticum</name>
    <dbReference type="NCBI Taxonomy" id="748857"/>
    <lineage>
        <taxon>Bacteria</taxon>
        <taxon>Pseudomonadati</taxon>
        <taxon>Verrucomicrobiota</taxon>
        <taxon>Verrucomicrobiia</taxon>
        <taxon>Verrucomicrobiales</taxon>
        <taxon>Verrucomicrobiaceae</taxon>
        <taxon>Roseimicrobium</taxon>
    </lineage>
</organism>
<evidence type="ECO:0000313" key="1">
    <source>
        <dbReference type="EMBL" id="RBP45686.1"/>
    </source>
</evidence>
<comment type="caution">
    <text evidence="1">The sequence shown here is derived from an EMBL/GenBank/DDBJ whole genome shotgun (WGS) entry which is preliminary data.</text>
</comment>
<dbReference type="InterPro" id="IPR050238">
    <property type="entry name" value="DNA_Rep/Repair_Clamp_Loader"/>
</dbReference>
<sequence>MPFKANVAQQLLARAKDKGRLGHAYLISGPKEADLPGFAVKTLNLVSGERWPDLDSWEKHGALVLRPESKSRQIRIETIREQVEPFLYVTTSGAAHRLCVFVDAERMNQATQNAFLRTLEEPPPRTLFLLLSTQPEQFLETTLSRVIRIALLPENNTRQLSQPEAKMVRLLTDLANRPTDSLAGALALRKEFDDILTEIEDRLTKELESGFEEEKKFYRQTTDVDNAWLKDREEETKAAIEARYRQERDGLMELLLSWLGDVLRHQVGVGRLDLPEHAAATGALAQRWEPATVSRRIKELRRLHSNLHTNVQENLALDAAFVAAFA</sequence>
<evidence type="ECO:0000313" key="2">
    <source>
        <dbReference type="Proteomes" id="UP000253426"/>
    </source>
</evidence>
<dbReference type="Proteomes" id="UP000253426">
    <property type="component" value="Unassembled WGS sequence"/>
</dbReference>
<dbReference type="GO" id="GO:0006261">
    <property type="term" value="P:DNA-templated DNA replication"/>
    <property type="evidence" value="ECO:0007669"/>
    <property type="project" value="TreeGrafter"/>
</dbReference>
<dbReference type="InterPro" id="IPR027417">
    <property type="entry name" value="P-loop_NTPase"/>
</dbReference>
<name>A0A366HQB1_9BACT</name>